<dbReference type="HOGENOM" id="CLU_2507300_0_0_0"/>
<evidence type="ECO:0000313" key="1">
    <source>
        <dbReference type="EMBL" id="ADY73435.1"/>
    </source>
</evidence>
<dbReference type="EMBL" id="CP002543">
    <property type="protein sequence ID" value="ADY73435.1"/>
    <property type="molecule type" value="Genomic_DNA"/>
</dbReference>
<proteinExistence type="predicted"/>
<dbReference type="AlphaFoldDB" id="F0S3L3"/>
<reference evidence="1 2" key="1">
    <citation type="journal article" date="2011" name="Stand. Genomic Sci.">
        <title>Complete genome sequence of the thermophilic sulfur-reducer Desulfurobacterium thermolithotrophum type strain (BSA(T)) from a deep-sea hydrothermal vent.</title>
        <authorList>
            <person name="Goker M."/>
            <person name="Daligault H."/>
            <person name="Mwirichia R."/>
            <person name="Lapidus A."/>
            <person name="Lucas S."/>
            <person name="Deshpande S."/>
            <person name="Pagani I."/>
            <person name="Tapia R."/>
            <person name="Cheng J.F."/>
            <person name="Goodwin L."/>
            <person name="Pitluck S."/>
            <person name="Liolios K."/>
            <person name="Ivanova N."/>
            <person name="Mavromatis K."/>
            <person name="Mikhailova N."/>
            <person name="Pati A."/>
            <person name="Chen A."/>
            <person name="Palaniappan K."/>
            <person name="Han C."/>
            <person name="Land M."/>
            <person name="Hauser L."/>
            <person name="Pan C."/>
            <person name="Brambilla E.M."/>
            <person name="Rohde M."/>
            <person name="Spring S."/>
            <person name="Sikorski J."/>
            <person name="Wirth R."/>
            <person name="Detter J.C."/>
            <person name="Woyke T."/>
            <person name="Bristow J."/>
            <person name="Eisen J.A."/>
            <person name="Markowitz V."/>
            <person name="Hugenholtz P."/>
            <person name="Kyrpides N.C."/>
            <person name="Klenk H.P."/>
        </authorList>
    </citation>
    <scope>NUCLEOTIDE SEQUENCE [LARGE SCALE GENOMIC DNA]</scope>
    <source>
        <strain evidence="2">DSM 11699 / BSA</strain>
    </source>
</reference>
<keyword evidence="2" id="KW-1185">Reference proteome</keyword>
<dbReference type="Proteomes" id="UP000007102">
    <property type="component" value="Chromosome"/>
</dbReference>
<name>F0S3L3_DESTD</name>
<dbReference type="STRING" id="868864.Dester_0794"/>
<sequence>MRKVYPTERSPDNIVLEKIKHCEIFKGIGYKWSECYDGCISDVYLLGMRVLKSHSGYSFCCGFTLQVFYEVLEDMDVPQIGVFWQ</sequence>
<dbReference type="RefSeq" id="WP_013638389.1">
    <property type="nucleotide sequence ID" value="NC_015185.1"/>
</dbReference>
<protein>
    <submittedName>
        <fullName evidence="1">Uncharacterized protein</fullName>
    </submittedName>
</protein>
<gene>
    <name evidence="1" type="ordered locus">Dester_0794</name>
</gene>
<reference evidence="2" key="2">
    <citation type="submission" date="2011-02" db="EMBL/GenBank/DDBJ databases">
        <title>The complete genome of Desulfurobacterium thermolithotrophum DSM 11699.</title>
        <authorList>
            <consortium name="US DOE Joint Genome Institute (JGI-PGF)"/>
            <person name="Lucas S."/>
            <person name="Copeland A."/>
            <person name="Lapidus A."/>
            <person name="Bruce D."/>
            <person name="Goodwin L."/>
            <person name="Pitluck S."/>
            <person name="Kyrpides N."/>
            <person name="Mavromatis K."/>
            <person name="Pagani I."/>
            <person name="Ivanova N."/>
            <person name="Mikhailova N."/>
            <person name="Daligault H."/>
            <person name="Detter J.C."/>
            <person name="Tapia R."/>
            <person name="Han C."/>
            <person name="Land M."/>
            <person name="Hauser L."/>
            <person name="Markowitz V."/>
            <person name="Cheng J.-F."/>
            <person name="Hugenholtz P."/>
            <person name="Woyke T."/>
            <person name="Wu D."/>
            <person name="Spring S."/>
            <person name="Brambilla E."/>
            <person name="Klenk H.-P."/>
            <person name="Eisen J.A."/>
        </authorList>
    </citation>
    <scope>NUCLEOTIDE SEQUENCE [LARGE SCALE GENOMIC DNA]</scope>
    <source>
        <strain evidence="2">DSM 11699 / BSA</strain>
    </source>
</reference>
<evidence type="ECO:0000313" key="2">
    <source>
        <dbReference type="Proteomes" id="UP000007102"/>
    </source>
</evidence>
<dbReference type="InParanoid" id="F0S3L3"/>
<organism evidence="1 2">
    <name type="scientific">Desulfurobacterium thermolithotrophum (strain DSM 11699 / BSA)</name>
    <dbReference type="NCBI Taxonomy" id="868864"/>
    <lineage>
        <taxon>Bacteria</taxon>
        <taxon>Pseudomonadati</taxon>
        <taxon>Aquificota</taxon>
        <taxon>Aquificia</taxon>
        <taxon>Desulfurobacteriales</taxon>
        <taxon>Desulfurobacteriaceae</taxon>
        <taxon>Desulfurobacterium</taxon>
    </lineage>
</organism>
<dbReference type="KEGG" id="dte:Dester_0794"/>
<accession>F0S3L3</accession>